<dbReference type="GO" id="GO:0004169">
    <property type="term" value="F:dolichyl-phosphate-mannose-protein mannosyltransferase activity"/>
    <property type="evidence" value="ECO:0007669"/>
    <property type="project" value="UniProtKB-UniRule"/>
</dbReference>
<comment type="similarity">
    <text evidence="3 10">Belongs to the glycosyltransferase 39 family.</text>
</comment>
<dbReference type="InterPro" id="IPR003342">
    <property type="entry name" value="ArnT-like_N"/>
</dbReference>
<keyword evidence="10" id="KW-1003">Cell membrane</keyword>
<dbReference type="EC" id="2.4.1.-" evidence="10"/>
<feature type="transmembrane region" description="Helical" evidence="10">
    <location>
        <begin position="336"/>
        <end position="360"/>
    </location>
</feature>
<protein>
    <recommendedName>
        <fullName evidence="9 10">Polyprenol-phosphate-mannose--protein mannosyltransferase</fullName>
        <ecNumber evidence="10">2.4.1.-</ecNumber>
    </recommendedName>
</protein>
<accession>A0A1R1L8G9</accession>
<evidence type="ECO:0000256" key="11">
    <source>
        <dbReference type="SAM" id="MobiDB-lite"/>
    </source>
</evidence>
<keyword evidence="6 10" id="KW-0812">Transmembrane</keyword>
<evidence type="ECO:0000256" key="8">
    <source>
        <dbReference type="ARBA" id="ARBA00023136"/>
    </source>
</evidence>
<feature type="transmembrane region" description="Helical" evidence="10">
    <location>
        <begin position="476"/>
        <end position="493"/>
    </location>
</feature>
<dbReference type="PANTHER" id="PTHR10050">
    <property type="entry name" value="DOLICHYL-PHOSPHATE-MANNOSE--PROTEIN MANNOSYLTRANSFERASE"/>
    <property type="match status" value="1"/>
</dbReference>
<feature type="domain" description="Protein O-mannosyl-transferase C-terminal four TM" evidence="13">
    <location>
        <begin position="385"/>
        <end position="582"/>
    </location>
</feature>
<feature type="transmembrane region" description="Helical" evidence="10">
    <location>
        <begin position="144"/>
        <end position="163"/>
    </location>
</feature>
<evidence type="ECO:0000313" key="14">
    <source>
        <dbReference type="EMBL" id="OMH23832.1"/>
    </source>
</evidence>
<keyword evidence="4 10" id="KW-0328">Glycosyltransferase</keyword>
<feature type="transmembrane region" description="Helical" evidence="10">
    <location>
        <begin position="452"/>
        <end position="469"/>
    </location>
</feature>
<dbReference type="InterPro" id="IPR032421">
    <property type="entry name" value="PMT_4TMC"/>
</dbReference>
<evidence type="ECO:0000259" key="13">
    <source>
        <dbReference type="Pfam" id="PF16192"/>
    </source>
</evidence>
<evidence type="ECO:0000256" key="5">
    <source>
        <dbReference type="ARBA" id="ARBA00022679"/>
    </source>
</evidence>
<feature type="transmembrane region" description="Helical" evidence="10">
    <location>
        <begin position="75"/>
        <end position="93"/>
    </location>
</feature>
<dbReference type="RefSeq" id="WP_076704545.1">
    <property type="nucleotide sequence ID" value="NZ_MRDE01000068.1"/>
</dbReference>
<dbReference type="GO" id="GO:0005886">
    <property type="term" value="C:plasma membrane"/>
    <property type="evidence" value="ECO:0007669"/>
    <property type="project" value="UniProtKB-SubCell"/>
</dbReference>
<keyword evidence="8 10" id="KW-0472">Membrane</keyword>
<evidence type="ECO:0000256" key="4">
    <source>
        <dbReference type="ARBA" id="ARBA00022676"/>
    </source>
</evidence>
<evidence type="ECO:0000256" key="7">
    <source>
        <dbReference type="ARBA" id="ARBA00022989"/>
    </source>
</evidence>
<feature type="transmembrane region" description="Helical" evidence="10">
    <location>
        <begin position="499"/>
        <end position="522"/>
    </location>
</feature>
<evidence type="ECO:0000256" key="9">
    <source>
        <dbReference type="ARBA" id="ARBA00093617"/>
    </source>
</evidence>
<evidence type="ECO:0000256" key="1">
    <source>
        <dbReference type="ARBA" id="ARBA00004127"/>
    </source>
</evidence>
<dbReference type="InterPro" id="IPR027005">
    <property type="entry name" value="PMT-like"/>
</dbReference>
<keyword evidence="15" id="KW-1185">Reference proteome</keyword>
<feature type="domain" description="ArnT-like N-terminal" evidence="12">
    <location>
        <begin position="84"/>
        <end position="241"/>
    </location>
</feature>
<reference evidence="14 15" key="1">
    <citation type="submission" date="2016-12" db="EMBL/GenBank/DDBJ databases">
        <title>Draft genome of Tersicoccus phoenicis 1P05MA.</title>
        <authorList>
            <person name="Nakajima Y."/>
            <person name="Yoshizawa S."/>
            <person name="Nakamura K."/>
            <person name="Ogura Y."/>
            <person name="Hayashi T."/>
            <person name="Kogure K."/>
        </authorList>
    </citation>
    <scope>NUCLEOTIDE SEQUENCE [LARGE SCALE GENOMIC DNA]</scope>
    <source>
        <strain evidence="14 15">1p05MA</strain>
    </source>
</reference>
<dbReference type="Proteomes" id="UP000187085">
    <property type="component" value="Unassembled WGS sequence"/>
</dbReference>
<comment type="caution">
    <text evidence="14">The sequence shown here is derived from an EMBL/GenBank/DDBJ whole genome shotgun (WGS) entry which is preliminary data.</text>
</comment>
<dbReference type="UniPathway" id="UPA00378"/>
<feature type="transmembrane region" description="Helical" evidence="10">
    <location>
        <begin position="221"/>
        <end position="239"/>
    </location>
</feature>
<feature type="transmembrane region" description="Helical" evidence="10">
    <location>
        <begin position="542"/>
        <end position="563"/>
    </location>
</feature>
<name>A0A1R1L8G9_9MICC</name>
<proteinExistence type="inferred from homology"/>
<feature type="compositionally biased region" description="Polar residues" evidence="11">
    <location>
        <begin position="1"/>
        <end position="24"/>
    </location>
</feature>
<dbReference type="PANTHER" id="PTHR10050:SF46">
    <property type="entry name" value="PROTEIN O-MANNOSYL-TRANSFERASE 2"/>
    <property type="match status" value="1"/>
</dbReference>
<comment type="pathway">
    <text evidence="2 10">Protein modification; protein glycosylation.</text>
</comment>
<evidence type="ECO:0000256" key="6">
    <source>
        <dbReference type="ARBA" id="ARBA00022692"/>
    </source>
</evidence>
<feature type="transmembrane region" description="Helical" evidence="10">
    <location>
        <begin position="169"/>
        <end position="193"/>
    </location>
</feature>
<dbReference type="AlphaFoldDB" id="A0A1R1L8G9"/>
<dbReference type="Pfam" id="PF16192">
    <property type="entry name" value="PMT_4TMC"/>
    <property type="match status" value="1"/>
</dbReference>
<dbReference type="GO" id="GO:0012505">
    <property type="term" value="C:endomembrane system"/>
    <property type="evidence" value="ECO:0007669"/>
    <property type="project" value="UniProtKB-SubCell"/>
</dbReference>
<evidence type="ECO:0000313" key="15">
    <source>
        <dbReference type="Proteomes" id="UP000187085"/>
    </source>
</evidence>
<keyword evidence="5 10" id="KW-0808">Transferase</keyword>
<gene>
    <name evidence="14" type="ORF">BKD30_10685</name>
</gene>
<sequence>MSHPASPTETDPASTRSAVRGSSQDQDRDSRRGVRTRGNPRRLVLPPSEALTYAALKWRLIGSPTDAGSAGPGRVGWLLIAVAAVLGGLLRFVRLAEPRALVFDETYYVKDAYSMLQSGYERNWPENANDAFVAGRPQPLSTPLYVVHPPLGKWLIAFGMWLFGTDNGFGWRFSAAAIGTLSVVLIGVAAWLLFRSRVLAGFAALLLAVDGHHLVLSRTGLLDIFLSFFLLAAFVALLLDRDDGRRRLARRLSDTAAASLGTVTSARPALLETGPFLGLRPWRLLAGVLLGLALGTKWSALSFIAVFGLMTVLWDMNARRLAGIVHWARAGIVKDGLLAFVAIVPVGLVTYLFAWTGWFLSGDAWGRQWAQQNPSATWGWIPSSLRSLWNYHVTAYQFHRGLTTEHPYEASPWTWLVMGRPTSFYYQSPTGPVAGCEVQKCSSAILSVGNPLIWWAAALALIGLLFWWIGRRDWRAGAILAGVAAGYLPWFLYPDRTTFFFYALSFEPFLVLGLTMVAGAVLGSARTADDRGVRVARRRWGIVVVGVFVATVLLLSAFFLPVWTAEVIPYEQWRLRMWMPSWI</sequence>
<organism evidence="14 15">
    <name type="scientific">Tersicoccus phoenicis</name>
    <dbReference type="NCBI Taxonomy" id="554083"/>
    <lineage>
        <taxon>Bacteria</taxon>
        <taxon>Bacillati</taxon>
        <taxon>Actinomycetota</taxon>
        <taxon>Actinomycetes</taxon>
        <taxon>Micrococcales</taxon>
        <taxon>Micrococcaceae</taxon>
        <taxon>Tersicoccus</taxon>
    </lineage>
</organism>
<dbReference type="EMBL" id="MRDE01000068">
    <property type="protein sequence ID" value="OMH23832.1"/>
    <property type="molecule type" value="Genomic_DNA"/>
</dbReference>
<keyword evidence="7 10" id="KW-1133">Transmembrane helix</keyword>
<feature type="transmembrane region" description="Helical" evidence="10">
    <location>
        <begin position="282"/>
        <end position="315"/>
    </location>
</feature>
<evidence type="ECO:0000256" key="10">
    <source>
        <dbReference type="RuleBase" id="RU367007"/>
    </source>
</evidence>
<dbReference type="Pfam" id="PF02366">
    <property type="entry name" value="PMT"/>
    <property type="match status" value="1"/>
</dbReference>
<dbReference type="OrthoDB" id="9776737at2"/>
<comment type="subcellular location">
    <subcellularLocation>
        <location evidence="10">Cell membrane</location>
    </subcellularLocation>
    <subcellularLocation>
        <location evidence="1">Endomembrane system</location>
        <topology evidence="1">Multi-pass membrane protein</topology>
    </subcellularLocation>
</comment>
<evidence type="ECO:0000259" key="12">
    <source>
        <dbReference type="Pfam" id="PF02366"/>
    </source>
</evidence>
<evidence type="ECO:0000256" key="2">
    <source>
        <dbReference type="ARBA" id="ARBA00004922"/>
    </source>
</evidence>
<dbReference type="STRING" id="554083.BKD30_10685"/>
<feature type="region of interest" description="Disordered" evidence="11">
    <location>
        <begin position="1"/>
        <end position="42"/>
    </location>
</feature>
<evidence type="ECO:0000256" key="3">
    <source>
        <dbReference type="ARBA" id="ARBA00007222"/>
    </source>
</evidence>
<comment type="function">
    <text evidence="10">Protein O-mannosyltransferase that catalyzes the transfer of a single mannose residue from a polyprenol phospho-mannosyl lipidic donor to the hydroxyl group of selected serine and threonine residues in acceptor proteins.</text>
</comment>